<dbReference type="RefSeq" id="WP_369705104.1">
    <property type="nucleotide sequence ID" value="NZ_JBGEWD010000014.1"/>
</dbReference>
<protein>
    <submittedName>
        <fullName evidence="1">DUF6711 family protein</fullName>
    </submittedName>
</protein>
<evidence type="ECO:0000313" key="1">
    <source>
        <dbReference type="EMBL" id="MEY8001211.1"/>
    </source>
</evidence>
<evidence type="ECO:0000313" key="2">
    <source>
        <dbReference type="Proteomes" id="UP001564657"/>
    </source>
</evidence>
<dbReference type="InterPro" id="IPR046557">
    <property type="entry name" value="DUF6711"/>
</dbReference>
<reference evidence="1 2" key="1">
    <citation type="submission" date="2024-08" db="EMBL/GenBank/DDBJ databases">
        <title>Clostridium lapicellarii sp. nov., and Clostridium renhuaiense sp. nov., two species isolated from the mud in a fermentation cellar used for producing sauce-flavour Chinese liquors.</title>
        <authorList>
            <person name="Yang F."/>
            <person name="Wang H."/>
            <person name="Chen L.Q."/>
            <person name="Zhou N."/>
            <person name="Lu J.J."/>
            <person name="Pu X.X."/>
            <person name="Wan B."/>
            <person name="Wang L."/>
            <person name="Liu S.J."/>
        </authorList>
    </citation>
    <scope>NUCLEOTIDE SEQUENCE [LARGE SCALE GENOMIC DNA]</scope>
    <source>
        <strain evidence="1 2">MT-5</strain>
    </source>
</reference>
<name>A0ABV4BU33_9CLOT</name>
<accession>A0ABV4BU33</accession>
<proteinExistence type="predicted"/>
<dbReference type="Pfam" id="PF20458">
    <property type="entry name" value="DUF6711"/>
    <property type="match status" value="1"/>
</dbReference>
<dbReference type="EMBL" id="JBGEWD010000014">
    <property type="protein sequence ID" value="MEY8001211.1"/>
    <property type="molecule type" value="Genomic_DNA"/>
</dbReference>
<keyword evidence="2" id="KW-1185">Reference proteome</keyword>
<sequence>MLKINGVELPDPSTYNPSIQDISNAQRNARGEMILERIATKRKLSLSWAFLSGTDTLQLLSLVSSTFFSVEYIDPQDGGLKSGTFYSGDRTMTGIMYKDGIMYYKDVKFDIIER</sequence>
<organism evidence="1 2">
    <name type="scientific">Clostridium moutaii</name>
    <dbReference type="NCBI Taxonomy" id="3240932"/>
    <lineage>
        <taxon>Bacteria</taxon>
        <taxon>Bacillati</taxon>
        <taxon>Bacillota</taxon>
        <taxon>Clostridia</taxon>
        <taxon>Eubacteriales</taxon>
        <taxon>Clostridiaceae</taxon>
        <taxon>Clostridium</taxon>
    </lineage>
</organism>
<gene>
    <name evidence="1" type="ORF">AB8U03_13600</name>
</gene>
<dbReference type="Proteomes" id="UP001564657">
    <property type="component" value="Unassembled WGS sequence"/>
</dbReference>
<comment type="caution">
    <text evidence="1">The sequence shown here is derived from an EMBL/GenBank/DDBJ whole genome shotgun (WGS) entry which is preliminary data.</text>
</comment>